<dbReference type="SUPFAM" id="SSF102198">
    <property type="entry name" value="Putative cyclase"/>
    <property type="match status" value="1"/>
</dbReference>
<dbReference type="AlphaFoldDB" id="A0A1I0RJK4"/>
<gene>
    <name evidence="1" type="ORF">SAMN05421659_11675</name>
</gene>
<proteinExistence type="predicted"/>
<dbReference type="Pfam" id="PF04199">
    <property type="entry name" value="Cyclase"/>
    <property type="match status" value="1"/>
</dbReference>
<reference evidence="1 2" key="1">
    <citation type="submission" date="2016-10" db="EMBL/GenBank/DDBJ databases">
        <authorList>
            <person name="de Groot N.N."/>
        </authorList>
    </citation>
    <scope>NUCLEOTIDE SEQUENCE [LARGE SCALE GENOMIC DNA]</scope>
    <source>
        <strain evidence="1 2">DSM 9179</strain>
    </source>
</reference>
<evidence type="ECO:0000313" key="1">
    <source>
        <dbReference type="EMBL" id="SEW40939.1"/>
    </source>
</evidence>
<accession>A0A1I0RJK4</accession>
<dbReference type="PANTHER" id="PTHR31118">
    <property type="entry name" value="CYCLASE-LIKE PROTEIN 2"/>
    <property type="match status" value="1"/>
</dbReference>
<dbReference type="Proteomes" id="UP000199701">
    <property type="component" value="Unassembled WGS sequence"/>
</dbReference>
<dbReference type="InterPro" id="IPR007325">
    <property type="entry name" value="KFase/CYL"/>
</dbReference>
<organism evidence="1 2">
    <name type="scientific">[Clostridium] fimetarium</name>
    <dbReference type="NCBI Taxonomy" id="99656"/>
    <lineage>
        <taxon>Bacteria</taxon>
        <taxon>Bacillati</taxon>
        <taxon>Bacillota</taxon>
        <taxon>Clostridia</taxon>
        <taxon>Lachnospirales</taxon>
        <taxon>Lachnospiraceae</taxon>
    </lineage>
</organism>
<keyword evidence="2" id="KW-1185">Reference proteome</keyword>
<dbReference type="RefSeq" id="WP_092456518.1">
    <property type="nucleotide sequence ID" value="NZ_FOJI01000016.1"/>
</dbReference>
<dbReference type="InterPro" id="IPR037175">
    <property type="entry name" value="KFase_sf"/>
</dbReference>
<dbReference type="PANTHER" id="PTHR31118:SF12">
    <property type="entry name" value="CYCLASE-LIKE PROTEIN 2"/>
    <property type="match status" value="1"/>
</dbReference>
<sequence>MIIHDISQEVFSSAIFPGDAKPTKRTILSLDKKIPDICQLSEITLGSHTGTHMDAPRHFYKDGKCIDQIDLDKCVGHCKVVAASGVITVDEMEDLLKDGTQRILIKGNIEITLEVAKILTRMKIKCIGVEGLTIGPLSSPKEVHLELLGQEVVMIEGLRLAAVKPGNYMLAAQPLKLGGLDGSPLRAILIEE</sequence>
<dbReference type="GO" id="GO:0019441">
    <property type="term" value="P:L-tryptophan catabolic process to kynurenine"/>
    <property type="evidence" value="ECO:0007669"/>
    <property type="project" value="InterPro"/>
</dbReference>
<dbReference type="EMBL" id="FOJI01000016">
    <property type="protein sequence ID" value="SEW40939.1"/>
    <property type="molecule type" value="Genomic_DNA"/>
</dbReference>
<dbReference type="STRING" id="99656.SAMN05421659_11675"/>
<dbReference type="OrthoDB" id="9796085at2"/>
<dbReference type="GO" id="GO:0004061">
    <property type="term" value="F:arylformamidase activity"/>
    <property type="evidence" value="ECO:0007669"/>
    <property type="project" value="InterPro"/>
</dbReference>
<protein>
    <submittedName>
        <fullName evidence="1">Arylformamidase</fullName>
    </submittedName>
</protein>
<evidence type="ECO:0000313" key="2">
    <source>
        <dbReference type="Proteomes" id="UP000199701"/>
    </source>
</evidence>
<name>A0A1I0RJK4_9FIRM</name>
<dbReference type="Gene3D" id="3.50.30.50">
    <property type="entry name" value="Putative cyclase"/>
    <property type="match status" value="1"/>
</dbReference>